<dbReference type="PANTHER" id="PTHR47926:SF347">
    <property type="entry name" value="PENTATRICOPEPTIDE REPEAT-CONTAINING PROTEIN"/>
    <property type="match status" value="1"/>
</dbReference>
<keyword evidence="1" id="KW-0677">Repeat</keyword>
<dbReference type="InterPro" id="IPR046960">
    <property type="entry name" value="PPR_At4g14850-like_plant"/>
</dbReference>
<comment type="caution">
    <text evidence="3">The sequence shown here is derived from an EMBL/GenBank/DDBJ whole genome shotgun (WGS) entry which is preliminary data.</text>
</comment>
<dbReference type="PANTHER" id="PTHR47926">
    <property type="entry name" value="PENTATRICOPEPTIDE REPEAT-CONTAINING PROTEIN"/>
    <property type="match status" value="1"/>
</dbReference>
<evidence type="ECO:0000256" key="2">
    <source>
        <dbReference type="PROSITE-ProRule" id="PRU00708"/>
    </source>
</evidence>
<dbReference type="InterPro" id="IPR002885">
    <property type="entry name" value="PPR_rpt"/>
</dbReference>
<organism evidence="3 4">
    <name type="scientific">Tanacetum coccineum</name>
    <dbReference type="NCBI Taxonomy" id="301880"/>
    <lineage>
        <taxon>Eukaryota</taxon>
        <taxon>Viridiplantae</taxon>
        <taxon>Streptophyta</taxon>
        <taxon>Embryophyta</taxon>
        <taxon>Tracheophyta</taxon>
        <taxon>Spermatophyta</taxon>
        <taxon>Magnoliopsida</taxon>
        <taxon>eudicotyledons</taxon>
        <taxon>Gunneridae</taxon>
        <taxon>Pentapetalae</taxon>
        <taxon>asterids</taxon>
        <taxon>campanulids</taxon>
        <taxon>Asterales</taxon>
        <taxon>Asteraceae</taxon>
        <taxon>Asteroideae</taxon>
        <taxon>Anthemideae</taxon>
        <taxon>Anthemidinae</taxon>
        <taxon>Tanacetum</taxon>
    </lineage>
</organism>
<evidence type="ECO:0000256" key="1">
    <source>
        <dbReference type="ARBA" id="ARBA00022737"/>
    </source>
</evidence>
<dbReference type="Proteomes" id="UP001151760">
    <property type="component" value="Unassembled WGS sequence"/>
</dbReference>
<evidence type="ECO:0000313" key="3">
    <source>
        <dbReference type="EMBL" id="GJT17998.1"/>
    </source>
</evidence>
<dbReference type="Pfam" id="PF13041">
    <property type="entry name" value="PPR_2"/>
    <property type="match status" value="1"/>
</dbReference>
<name>A0ABQ5BW66_9ASTR</name>
<protein>
    <submittedName>
        <fullName evidence="3">Pentatricopeptide repeat-containing protein</fullName>
    </submittedName>
</protein>
<dbReference type="Gene3D" id="1.25.40.10">
    <property type="entry name" value="Tetratricopeptide repeat domain"/>
    <property type="match status" value="1"/>
</dbReference>
<dbReference type="Pfam" id="PF01535">
    <property type="entry name" value="PPR"/>
    <property type="match status" value="2"/>
</dbReference>
<accession>A0ABQ5BW66</accession>
<dbReference type="EMBL" id="BQNB010013604">
    <property type="protein sequence ID" value="GJT17998.1"/>
    <property type="molecule type" value="Genomic_DNA"/>
</dbReference>
<reference evidence="3" key="1">
    <citation type="journal article" date="2022" name="Int. J. Mol. Sci.">
        <title>Draft Genome of Tanacetum Coccineum: Genomic Comparison of Closely Related Tanacetum-Family Plants.</title>
        <authorList>
            <person name="Yamashiro T."/>
            <person name="Shiraishi A."/>
            <person name="Nakayama K."/>
            <person name="Satake H."/>
        </authorList>
    </citation>
    <scope>NUCLEOTIDE SEQUENCE</scope>
</reference>
<dbReference type="InterPro" id="IPR011990">
    <property type="entry name" value="TPR-like_helical_dom_sf"/>
</dbReference>
<sequence>MGKLSGPPAIRMKMDSVMLENYQGCSKEEALKQKDIYEMSWGNATQRMVEQATTLMFRKRRNNTMRDNLMIMLKNCQFTSSVYTVYSLFDTAYSLSGEDKSSLRIIAGDYEARRVLGKMDTTDQCSWNSMVSGFGRYDRFEDCLSFVYVTTTSSLLKRQNEDFGGHLSSPKVYVQPPSSSPLPSTPQSSSLGLSGSALSFGKAKCSNLKGFGRTCPRQELDGKNVKVHGSVVKSLYEKDVYIWSALIDMYAKCGNVGVAEGPELHNQVMEFNKFRDDIVVCNTINRNIVSWNALISGYMQNGDSETALKLFLKLNKDIVFLMHYTFGNLLGAHATLLI</sequence>
<keyword evidence="4" id="KW-1185">Reference proteome</keyword>
<proteinExistence type="predicted"/>
<feature type="repeat" description="PPR" evidence="2">
    <location>
        <begin position="287"/>
        <end position="317"/>
    </location>
</feature>
<dbReference type="PROSITE" id="PS51375">
    <property type="entry name" value="PPR"/>
    <property type="match status" value="1"/>
</dbReference>
<evidence type="ECO:0000313" key="4">
    <source>
        <dbReference type="Proteomes" id="UP001151760"/>
    </source>
</evidence>
<dbReference type="NCBIfam" id="TIGR00756">
    <property type="entry name" value="PPR"/>
    <property type="match status" value="1"/>
</dbReference>
<reference evidence="3" key="2">
    <citation type="submission" date="2022-01" db="EMBL/GenBank/DDBJ databases">
        <authorList>
            <person name="Yamashiro T."/>
            <person name="Shiraishi A."/>
            <person name="Satake H."/>
            <person name="Nakayama K."/>
        </authorList>
    </citation>
    <scope>NUCLEOTIDE SEQUENCE</scope>
</reference>
<gene>
    <name evidence="3" type="ORF">Tco_0876704</name>
</gene>